<reference evidence="7" key="1">
    <citation type="submission" date="2021-04" db="EMBL/GenBank/DDBJ databases">
        <authorList>
            <person name="Chebbi M.A.C M."/>
        </authorList>
    </citation>
    <scope>NUCLEOTIDE SEQUENCE</scope>
</reference>
<evidence type="ECO:0000259" key="6">
    <source>
        <dbReference type="PROSITE" id="PS50865"/>
    </source>
</evidence>
<comment type="caution">
    <text evidence="7">The sequence shown here is derived from an EMBL/GenBank/DDBJ whole genome shotgun (WGS) entry which is preliminary data.</text>
</comment>
<dbReference type="GO" id="GO:0008270">
    <property type="term" value="F:zinc ion binding"/>
    <property type="evidence" value="ECO:0007669"/>
    <property type="project" value="UniProtKB-KW"/>
</dbReference>
<keyword evidence="3" id="KW-0862">Zinc</keyword>
<dbReference type="InterPro" id="IPR002893">
    <property type="entry name" value="Znf_MYND"/>
</dbReference>
<dbReference type="Pfam" id="PF01753">
    <property type="entry name" value="zf-MYND"/>
    <property type="match status" value="1"/>
</dbReference>
<evidence type="ECO:0000256" key="1">
    <source>
        <dbReference type="ARBA" id="ARBA00022723"/>
    </source>
</evidence>
<evidence type="ECO:0000256" key="2">
    <source>
        <dbReference type="ARBA" id="ARBA00022771"/>
    </source>
</evidence>
<dbReference type="InterPro" id="IPR001214">
    <property type="entry name" value="SET_dom"/>
</dbReference>
<evidence type="ECO:0000313" key="8">
    <source>
        <dbReference type="Proteomes" id="UP000786811"/>
    </source>
</evidence>
<feature type="domain" description="SET" evidence="5">
    <location>
        <begin position="43"/>
        <end position="270"/>
    </location>
</feature>
<protein>
    <submittedName>
        <fullName evidence="7">Isoform B (Drosophila melanogaster)</fullName>
    </submittedName>
</protein>
<dbReference type="Pfam" id="PF00856">
    <property type="entry name" value="SET"/>
    <property type="match status" value="1"/>
</dbReference>
<dbReference type="PROSITE" id="PS50280">
    <property type="entry name" value="SET"/>
    <property type="match status" value="1"/>
</dbReference>
<dbReference type="CDD" id="cd20071">
    <property type="entry name" value="SET_SMYD"/>
    <property type="match status" value="1"/>
</dbReference>
<evidence type="ECO:0000259" key="5">
    <source>
        <dbReference type="PROSITE" id="PS50280"/>
    </source>
</evidence>
<dbReference type="PROSITE" id="PS01360">
    <property type="entry name" value="ZF_MYND_1"/>
    <property type="match status" value="1"/>
</dbReference>
<dbReference type="InterPro" id="IPR046341">
    <property type="entry name" value="SET_dom_sf"/>
</dbReference>
<dbReference type="Gene3D" id="2.170.270.10">
    <property type="entry name" value="SET domain"/>
    <property type="match status" value="1"/>
</dbReference>
<dbReference type="GO" id="GO:0008757">
    <property type="term" value="F:S-adenosylmethionine-dependent methyltransferase activity"/>
    <property type="evidence" value="ECO:0007669"/>
    <property type="project" value="UniProtKB-ARBA"/>
</dbReference>
<dbReference type="Gene3D" id="1.10.220.160">
    <property type="match status" value="1"/>
</dbReference>
<evidence type="ECO:0000313" key="7">
    <source>
        <dbReference type="EMBL" id="CAG5089618.1"/>
    </source>
</evidence>
<dbReference type="InterPro" id="IPR053010">
    <property type="entry name" value="SET_SmydA-8"/>
</dbReference>
<dbReference type="GO" id="GO:0008170">
    <property type="term" value="F:N-methyltransferase activity"/>
    <property type="evidence" value="ECO:0007669"/>
    <property type="project" value="UniProtKB-ARBA"/>
</dbReference>
<organism evidence="7 8">
    <name type="scientific">Cotesia congregata</name>
    <name type="common">Parasitoid wasp</name>
    <name type="synonym">Apanteles congregatus</name>
    <dbReference type="NCBI Taxonomy" id="51543"/>
    <lineage>
        <taxon>Eukaryota</taxon>
        <taxon>Metazoa</taxon>
        <taxon>Ecdysozoa</taxon>
        <taxon>Arthropoda</taxon>
        <taxon>Hexapoda</taxon>
        <taxon>Insecta</taxon>
        <taxon>Pterygota</taxon>
        <taxon>Neoptera</taxon>
        <taxon>Endopterygota</taxon>
        <taxon>Hymenoptera</taxon>
        <taxon>Apocrita</taxon>
        <taxon>Ichneumonoidea</taxon>
        <taxon>Braconidae</taxon>
        <taxon>Microgastrinae</taxon>
        <taxon>Cotesia</taxon>
    </lineage>
</organism>
<proteinExistence type="predicted"/>
<keyword evidence="1" id="KW-0479">Metal-binding</keyword>
<dbReference type="Proteomes" id="UP000786811">
    <property type="component" value="Unassembled WGS sequence"/>
</dbReference>
<dbReference type="AlphaFoldDB" id="A0A8J2MJB1"/>
<keyword evidence="8" id="KW-1185">Reference proteome</keyword>
<dbReference type="SUPFAM" id="SSF144232">
    <property type="entry name" value="HIT/MYND zinc finger-like"/>
    <property type="match status" value="2"/>
</dbReference>
<feature type="domain" description="MYND-type" evidence="6">
    <location>
        <begin position="6"/>
        <end position="42"/>
    </location>
</feature>
<sequence>METGKCGVCQSEAKHRCTGCKTKFYCSAAHQRDDWPAHKLTCRSWQVNTSPELGNHLIAARDLNPGDLVIAETPLVWGPGRQTERVCVGCGEPGVRVRCPGCSWYACKVSCHGLVDENRHGVECKVLASLRLLPSYDILMVLRMILVHKRSHSRWQTLISLQSHEDDRGPGTEAFEETEAVIQQLEPVIGVLGIDKATVRKICGLIDVNALETNPPEGSVAIYQHACLMEHSCLANTRHNFTVDNKGRPRIIVIAATSIKKGEHISTTYTHVLWSTRARREHLLATKYFACHCERCKDPTELKSHLGTLKCTCGSGLVLPRDPLDLETEWFCDSCPGTLTSVEVMQLTERLGEEVETAMASAKESVLRDLLSRLQVLLHPGHQHCIAVAHSLIQLQSSDNPQKCELCLRILDTTSILDPYGTRLGLYTAVALRELASCPGEDRRLNLERAIQLLEHEPAGSPGEKFKKLIETEL</sequence>
<dbReference type="PROSITE" id="PS50865">
    <property type="entry name" value="ZF_MYND_2"/>
    <property type="match status" value="1"/>
</dbReference>
<accession>A0A8J2MJB1</accession>
<name>A0A8J2MJB1_COTCN</name>
<evidence type="ECO:0000256" key="3">
    <source>
        <dbReference type="ARBA" id="ARBA00022833"/>
    </source>
</evidence>
<keyword evidence="2 4" id="KW-0863">Zinc-finger</keyword>
<gene>
    <name evidence="7" type="ORF">HICCMSTLAB_LOCUS5306</name>
</gene>
<dbReference type="GO" id="GO:0008276">
    <property type="term" value="F:protein methyltransferase activity"/>
    <property type="evidence" value="ECO:0007669"/>
    <property type="project" value="UniProtKB-ARBA"/>
</dbReference>
<dbReference type="PANTHER" id="PTHR46455">
    <property type="entry name" value="SET AND MYND DOMAIN CONTAINING, ARTHROPOD-SPECIFIC, MEMBER 4, ISOFORM A"/>
    <property type="match status" value="1"/>
</dbReference>
<dbReference type="SUPFAM" id="SSF82199">
    <property type="entry name" value="SET domain"/>
    <property type="match status" value="1"/>
</dbReference>
<dbReference type="EMBL" id="CAJNRD030001119">
    <property type="protein sequence ID" value="CAG5089618.1"/>
    <property type="molecule type" value="Genomic_DNA"/>
</dbReference>
<dbReference type="Gene3D" id="6.10.140.2220">
    <property type="match status" value="2"/>
</dbReference>
<evidence type="ECO:0000256" key="4">
    <source>
        <dbReference type="PROSITE-ProRule" id="PRU00134"/>
    </source>
</evidence>
<dbReference type="PANTHER" id="PTHR46455:SF2">
    <property type="entry name" value="AT24727P"/>
    <property type="match status" value="1"/>
</dbReference>
<dbReference type="OrthoDB" id="3174329at2759"/>